<accession>A0A1A9UPF8</accession>
<evidence type="ECO:0000313" key="2">
    <source>
        <dbReference type="EnsemblMetazoa" id="GAUT011184-PA"/>
    </source>
</evidence>
<dbReference type="AlphaFoldDB" id="A0A1A9UPF8"/>
<dbReference type="VEuPathDB" id="VectorBase:GAUT011184"/>
<dbReference type="EnsemblMetazoa" id="GAUT011184-RA">
    <property type="protein sequence ID" value="GAUT011184-PA"/>
    <property type="gene ID" value="GAUT011184"/>
</dbReference>
<feature type="region of interest" description="Disordered" evidence="1">
    <location>
        <begin position="78"/>
        <end position="112"/>
    </location>
</feature>
<protein>
    <submittedName>
        <fullName evidence="2">Uncharacterized protein</fullName>
    </submittedName>
</protein>
<sequence length="163" mass="18585">MANNALSSQQNKYDRLLGNVAIPENRYRSIDVVFLKYKIRPVPHRLVPQLNRIHKPSTPKKSSIDSIKMKRDCVSRALSNMMRRPPKREHQREMPDSCKPTVVPSPPPDKDEAAAADRVLNHFAHHHPLSSPIQDFAPTNGANFLVTEPLHHLSIYVKFITNT</sequence>
<evidence type="ECO:0000313" key="3">
    <source>
        <dbReference type="Proteomes" id="UP000078200"/>
    </source>
</evidence>
<organism evidence="2 3">
    <name type="scientific">Glossina austeni</name>
    <name type="common">Savannah tsetse fly</name>
    <dbReference type="NCBI Taxonomy" id="7395"/>
    <lineage>
        <taxon>Eukaryota</taxon>
        <taxon>Metazoa</taxon>
        <taxon>Ecdysozoa</taxon>
        <taxon>Arthropoda</taxon>
        <taxon>Hexapoda</taxon>
        <taxon>Insecta</taxon>
        <taxon>Pterygota</taxon>
        <taxon>Neoptera</taxon>
        <taxon>Endopterygota</taxon>
        <taxon>Diptera</taxon>
        <taxon>Brachycera</taxon>
        <taxon>Muscomorpha</taxon>
        <taxon>Hippoboscoidea</taxon>
        <taxon>Glossinidae</taxon>
        <taxon>Glossina</taxon>
    </lineage>
</organism>
<dbReference type="Proteomes" id="UP000078200">
    <property type="component" value="Unassembled WGS sequence"/>
</dbReference>
<evidence type="ECO:0000256" key="1">
    <source>
        <dbReference type="SAM" id="MobiDB-lite"/>
    </source>
</evidence>
<name>A0A1A9UPF8_GLOAU</name>
<keyword evidence="3" id="KW-1185">Reference proteome</keyword>
<reference evidence="2" key="1">
    <citation type="submission" date="2020-05" db="UniProtKB">
        <authorList>
            <consortium name="EnsemblMetazoa"/>
        </authorList>
    </citation>
    <scope>IDENTIFICATION</scope>
    <source>
        <strain evidence="2">TTRI</strain>
    </source>
</reference>
<proteinExistence type="predicted"/>